<dbReference type="InterPro" id="IPR016161">
    <property type="entry name" value="Ald_DH/histidinol_DH"/>
</dbReference>
<dbReference type="InterPro" id="IPR015590">
    <property type="entry name" value="Aldehyde_DH_dom"/>
</dbReference>
<evidence type="ECO:0000259" key="1">
    <source>
        <dbReference type="Pfam" id="PF00171"/>
    </source>
</evidence>
<dbReference type="Gene3D" id="3.40.605.10">
    <property type="entry name" value="Aldehyde Dehydrogenase, Chain A, domain 1"/>
    <property type="match status" value="1"/>
</dbReference>
<proteinExistence type="predicted"/>
<dbReference type="EMBL" id="UINC01069731">
    <property type="protein sequence ID" value="SVC03335.1"/>
    <property type="molecule type" value="Genomic_DNA"/>
</dbReference>
<evidence type="ECO:0000313" key="2">
    <source>
        <dbReference type="EMBL" id="SVC03335.1"/>
    </source>
</evidence>
<dbReference type="Pfam" id="PF00171">
    <property type="entry name" value="Aldedh"/>
    <property type="match status" value="1"/>
</dbReference>
<dbReference type="InterPro" id="IPR016162">
    <property type="entry name" value="Ald_DH_N"/>
</dbReference>
<reference evidence="2" key="1">
    <citation type="submission" date="2018-05" db="EMBL/GenBank/DDBJ databases">
        <authorList>
            <person name="Lanie J.A."/>
            <person name="Ng W.-L."/>
            <person name="Kazmierczak K.M."/>
            <person name="Andrzejewski T.M."/>
            <person name="Davidsen T.M."/>
            <person name="Wayne K.J."/>
            <person name="Tettelin H."/>
            <person name="Glass J.I."/>
            <person name="Rusch D."/>
            <person name="Podicherti R."/>
            <person name="Tsui H.-C.T."/>
            <person name="Winkler M.E."/>
        </authorList>
    </citation>
    <scope>NUCLEOTIDE SEQUENCE</scope>
</reference>
<protein>
    <recommendedName>
        <fullName evidence="1">Aldehyde dehydrogenase domain-containing protein</fullName>
    </recommendedName>
</protein>
<gene>
    <name evidence="2" type="ORF">METZ01_LOCUS256189</name>
</gene>
<accession>A0A382IVD8</accession>
<name>A0A382IVD8_9ZZZZ</name>
<dbReference type="PANTHER" id="PTHR11699">
    <property type="entry name" value="ALDEHYDE DEHYDROGENASE-RELATED"/>
    <property type="match status" value="1"/>
</dbReference>
<feature type="domain" description="Aldehyde dehydrogenase" evidence="1">
    <location>
        <begin position="27"/>
        <end position="93"/>
    </location>
</feature>
<dbReference type="AlphaFoldDB" id="A0A382IVD8"/>
<sequence length="99" mass="11518">MRLDIQKTYKLYINGKFPRTESGRYFPINDKDGNLSANMCRASRKDFREAVKAARSAVAGWSSRTAYNRGQILYRAAETLEGRKEQFIQELITFEMSRK</sequence>
<feature type="non-terminal residue" evidence="2">
    <location>
        <position position="99"/>
    </location>
</feature>
<dbReference type="SUPFAM" id="SSF53720">
    <property type="entry name" value="ALDH-like"/>
    <property type="match status" value="1"/>
</dbReference>
<dbReference type="GO" id="GO:0016491">
    <property type="term" value="F:oxidoreductase activity"/>
    <property type="evidence" value="ECO:0007669"/>
    <property type="project" value="InterPro"/>
</dbReference>
<organism evidence="2">
    <name type="scientific">marine metagenome</name>
    <dbReference type="NCBI Taxonomy" id="408172"/>
    <lineage>
        <taxon>unclassified sequences</taxon>
        <taxon>metagenomes</taxon>
        <taxon>ecological metagenomes</taxon>
    </lineage>
</organism>